<feature type="transmembrane region" description="Helical" evidence="1">
    <location>
        <begin position="12"/>
        <end position="30"/>
    </location>
</feature>
<protein>
    <recommendedName>
        <fullName evidence="4">Secreted protein</fullName>
    </recommendedName>
</protein>
<keyword evidence="3" id="KW-1185">Reference proteome</keyword>
<keyword evidence="1" id="KW-0472">Membrane</keyword>
<accession>A0ABQ4IN55</accession>
<sequence>MVSFPVRRQLAVVAGVAVLGVGLLGLWRWAPWSEDQTVPSCGDVAAALPEAVPGSWTVTQVQPRREAVRSVVRCEFAFTAADQSYRGEAIISLSEGADIETLRRRVSDSPCYGEAVPYPGADRYEAAKSCAETINAKAFTRVFLASPSRYGHIVVSLTGPDRPDTGVVSSTTVTAQRIADLTMTLTASE</sequence>
<evidence type="ECO:0008006" key="4">
    <source>
        <dbReference type="Google" id="ProtNLM"/>
    </source>
</evidence>
<organism evidence="2 3">
    <name type="scientific">Micromonospora gifhornensis</name>
    <dbReference type="NCBI Taxonomy" id="84594"/>
    <lineage>
        <taxon>Bacteria</taxon>
        <taxon>Bacillati</taxon>
        <taxon>Actinomycetota</taxon>
        <taxon>Actinomycetes</taxon>
        <taxon>Micromonosporales</taxon>
        <taxon>Micromonosporaceae</taxon>
        <taxon>Micromonospora</taxon>
    </lineage>
</organism>
<keyword evidence="1" id="KW-0812">Transmembrane</keyword>
<evidence type="ECO:0000313" key="3">
    <source>
        <dbReference type="Proteomes" id="UP000647860"/>
    </source>
</evidence>
<proteinExistence type="predicted"/>
<gene>
    <name evidence="2" type="ORF">Vgi01_59200</name>
</gene>
<reference evidence="2 3" key="1">
    <citation type="submission" date="2021-01" db="EMBL/GenBank/DDBJ databases">
        <title>Whole genome shotgun sequence of Verrucosispora gifhornensis NBRC 16317.</title>
        <authorList>
            <person name="Komaki H."/>
            <person name="Tamura T."/>
        </authorList>
    </citation>
    <scope>NUCLEOTIDE SEQUENCE [LARGE SCALE GENOMIC DNA]</scope>
    <source>
        <strain evidence="2 3">NBRC 16317</strain>
    </source>
</reference>
<dbReference type="Proteomes" id="UP000647860">
    <property type="component" value="Unassembled WGS sequence"/>
</dbReference>
<evidence type="ECO:0000313" key="2">
    <source>
        <dbReference type="EMBL" id="GIJ19236.1"/>
    </source>
</evidence>
<comment type="caution">
    <text evidence="2">The sequence shown here is derived from an EMBL/GenBank/DDBJ whole genome shotgun (WGS) entry which is preliminary data.</text>
</comment>
<evidence type="ECO:0000256" key="1">
    <source>
        <dbReference type="SAM" id="Phobius"/>
    </source>
</evidence>
<keyword evidence="1" id="KW-1133">Transmembrane helix</keyword>
<dbReference type="EMBL" id="BOPA01000073">
    <property type="protein sequence ID" value="GIJ19236.1"/>
    <property type="molecule type" value="Genomic_DNA"/>
</dbReference>
<name>A0ABQ4IN55_9ACTN</name>